<dbReference type="EMBL" id="JBHSNW010000013">
    <property type="protein sequence ID" value="MFC5818458.1"/>
    <property type="molecule type" value="Genomic_DNA"/>
</dbReference>
<gene>
    <name evidence="3" type="ORF">ACFPUY_25425</name>
</gene>
<sequence length="139" mass="14992">MALDSGTLAVLRAHHRRQHEERPASAGAWRESGRIFTREDGSELKPDWVSEHFERLAFAAGLPPIRLHDLRHGAATLYLAAGDDMKTPSAMMRHPSQAITSDAYTSVLPEMARAAAEASAALVPRSVRVGEASETGGPP</sequence>
<name>A0ABW1BYR7_9ACTN</name>
<dbReference type="Proteomes" id="UP001596096">
    <property type="component" value="Unassembled WGS sequence"/>
</dbReference>
<comment type="caution">
    <text evidence="3">The sequence shown here is derived from an EMBL/GenBank/DDBJ whole genome shotgun (WGS) entry which is preliminary data.</text>
</comment>
<evidence type="ECO:0000259" key="2">
    <source>
        <dbReference type="PROSITE" id="PS51898"/>
    </source>
</evidence>
<dbReference type="Pfam" id="PF00589">
    <property type="entry name" value="Phage_integrase"/>
    <property type="match status" value="1"/>
</dbReference>
<feature type="region of interest" description="Disordered" evidence="1">
    <location>
        <begin position="13"/>
        <end position="33"/>
    </location>
</feature>
<evidence type="ECO:0000313" key="4">
    <source>
        <dbReference type="Proteomes" id="UP001596096"/>
    </source>
</evidence>
<accession>A0ABW1BYR7</accession>
<dbReference type="InterPro" id="IPR002104">
    <property type="entry name" value="Integrase_catalytic"/>
</dbReference>
<dbReference type="RefSeq" id="WP_219547991.1">
    <property type="nucleotide sequence ID" value="NZ_JAHKRN010000036.1"/>
</dbReference>
<organism evidence="3 4">
    <name type="scientific">Nonomuraea harbinensis</name>
    <dbReference type="NCBI Taxonomy" id="1286938"/>
    <lineage>
        <taxon>Bacteria</taxon>
        <taxon>Bacillati</taxon>
        <taxon>Actinomycetota</taxon>
        <taxon>Actinomycetes</taxon>
        <taxon>Streptosporangiales</taxon>
        <taxon>Streptosporangiaceae</taxon>
        <taxon>Nonomuraea</taxon>
    </lineage>
</organism>
<feature type="domain" description="Tyr recombinase" evidence="2">
    <location>
        <begin position="1"/>
        <end position="117"/>
    </location>
</feature>
<evidence type="ECO:0000256" key="1">
    <source>
        <dbReference type="SAM" id="MobiDB-lite"/>
    </source>
</evidence>
<keyword evidence="4" id="KW-1185">Reference proteome</keyword>
<proteinExistence type="predicted"/>
<evidence type="ECO:0000313" key="3">
    <source>
        <dbReference type="EMBL" id="MFC5818458.1"/>
    </source>
</evidence>
<reference evidence="4" key="1">
    <citation type="journal article" date="2019" name="Int. J. Syst. Evol. Microbiol.">
        <title>The Global Catalogue of Microorganisms (GCM) 10K type strain sequencing project: providing services to taxonomists for standard genome sequencing and annotation.</title>
        <authorList>
            <consortium name="The Broad Institute Genomics Platform"/>
            <consortium name="The Broad Institute Genome Sequencing Center for Infectious Disease"/>
            <person name="Wu L."/>
            <person name="Ma J."/>
        </authorList>
    </citation>
    <scope>NUCLEOTIDE SEQUENCE [LARGE SCALE GENOMIC DNA]</scope>
    <source>
        <strain evidence="4">CGMCC 4.7106</strain>
    </source>
</reference>
<dbReference type="PROSITE" id="PS51898">
    <property type="entry name" value="TYR_RECOMBINASE"/>
    <property type="match status" value="1"/>
</dbReference>
<protein>
    <submittedName>
        <fullName evidence="3">Tyrosine-type recombinase/integrase</fullName>
    </submittedName>
</protein>